<keyword evidence="2 4" id="KW-0808">Transferase</keyword>
<proteinExistence type="inferred from homology"/>
<dbReference type="PANTHER" id="PTHR11104">
    <property type="entry name" value="AMINOGLYCOSIDE N3-ACETYLTRANSFERASE"/>
    <property type="match status" value="1"/>
</dbReference>
<accession>A0A1G2MNP1</accession>
<dbReference type="STRING" id="1802306.A3C72_01805"/>
<name>A0A1G2MNP1_9BACT</name>
<evidence type="ECO:0000313" key="6">
    <source>
        <dbReference type="Proteomes" id="UP000177130"/>
    </source>
</evidence>
<keyword evidence="3 4" id="KW-0012">Acyltransferase</keyword>
<keyword evidence="4" id="KW-0046">Antibiotic resistance</keyword>
<organism evidence="5 6">
    <name type="scientific">Candidatus Taylorbacteria bacterium RIFCSPHIGHO2_02_FULL_43_32b</name>
    <dbReference type="NCBI Taxonomy" id="1802306"/>
    <lineage>
        <taxon>Bacteria</taxon>
        <taxon>Candidatus Tayloriibacteriota</taxon>
    </lineage>
</organism>
<evidence type="ECO:0000256" key="4">
    <source>
        <dbReference type="RuleBase" id="RU365031"/>
    </source>
</evidence>
<gene>
    <name evidence="5" type="ORF">A3C72_01805</name>
</gene>
<dbReference type="AlphaFoldDB" id="A0A1G2MNP1"/>
<dbReference type="EMBL" id="MHRK01000008">
    <property type="protein sequence ID" value="OHA24612.1"/>
    <property type="molecule type" value="Genomic_DNA"/>
</dbReference>
<comment type="catalytic activity">
    <reaction evidence="4">
        <text>a 2-deoxystreptamine antibiotic + acetyl-CoA = an N(3)-acetyl-2-deoxystreptamine antibiotic + CoA + H(+)</text>
        <dbReference type="Rhea" id="RHEA:12665"/>
        <dbReference type="ChEBI" id="CHEBI:15378"/>
        <dbReference type="ChEBI" id="CHEBI:57287"/>
        <dbReference type="ChEBI" id="CHEBI:57288"/>
        <dbReference type="ChEBI" id="CHEBI:57921"/>
        <dbReference type="ChEBI" id="CHEBI:77452"/>
        <dbReference type="EC" id="2.3.1.81"/>
    </reaction>
</comment>
<protein>
    <recommendedName>
        <fullName evidence="4">Aminoglycoside N(3)-acetyltransferase</fullName>
        <ecNumber evidence="4">2.3.1.-</ecNumber>
    </recommendedName>
</protein>
<dbReference type="PANTHER" id="PTHR11104:SF0">
    <property type="entry name" value="SPBETA PROPHAGE-DERIVED AMINOGLYCOSIDE N(3')-ACETYLTRANSFERASE-LIKE PROTEIN YOKD"/>
    <property type="match status" value="1"/>
</dbReference>
<dbReference type="InterPro" id="IPR028345">
    <property type="entry name" value="Antibiotic_NAT-like"/>
</dbReference>
<comment type="caution">
    <text evidence="5">The sequence shown here is derived from an EMBL/GenBank/DDBJ whole genome shotgun (WGS) entry which is preliminary data.</text>
</comment>
<dbReference type="EC" id="2.3.1.-" evidence="4"/>
<evidence type="ECO:0000256" key="2">
    <source>
        <dbReference type="ARBA" id="ARBA00022679"/>
    </source>
</evidence>
<sequence length="260" mass="29584">MTTLFKYEDREITDRDFIKGLKDIGVKNGDTIFVHTDVGVFGKLAETNRNKLLESFFEILKESVGEGGTIIIPTFTYSFCEGKDYDPKNSPSTVGIFTEFFRKQEGVIRTNHPIFSVGIWGKNKDSFLNVGTDSFDDNSIFGKLFRANGKLVFLGASFHSCTFLHYIEQKHGVPYRYIKEFQEKIIEGKKAMPKSATYYVRDLDKKVVLETSRLIDHLKNKGMLKVKKVGSGNIMAIKAVDLLEEGQKCLDKDINFFLEP</sequence>
<dbReference type="GO" id="GO:0046677">
    <property type="term" value="P:response to antibiotic"/>
    <property type="evidence" value="ECO:0007669"/>
    <property type="project" value="UniProtKB-KW"/>
</dbReference>
<dbReference type="InterPro" id="IPR003679">
    <property type="entry name" value="Amioglycoside_AcTrfase"/>
</dbReference>
<dbReference type="Pfam" id="PF02522">
    <property type="entry name" value="Antibiotic_NAT"/>
    <property type="match status" value="1"/>
</dbReference>
<evidence type="ECO:0000256" key="3">
    <source>
        <dbReference type="ARBA" id="ARBA00023315"/>
    </source>
</evidence>
<comment type="similarity">
    <text evidence="1 4">Belongs to the antibiotic N-acetyltransferase family.</text>
</comment>
<dbReference type="GO" id="GO:0046353">
    <property type="term" value="F:aminoglycoside 3-N-acetyltransferase activity"/>
    <property type="evidence" value="ECO:0007669"/>
    <property type="project" value="UniProtKB-EC"/>
</dbReference>
<evidence type="ECO:0000256" key="1">
    <source>
        <dbReference type="ARBA" id="ARBA00006383"/>
    </source>
</evidence>
<dbReference type="Proteomes" id="UP000177130">
    <property type="component" value="Unassembled WGS sequence"/>
</dbReference>
<reference evidence="5 6" key="1">
    <citation type="journal article" date="2016" name="Nat. Commun.">
        <title>Thousands of microbial genomes shed light on interconnected biogeochemical processes in an aquifer system.</title>
        <authorList>
            <person name="Anantharaman K."/>
            <person name="Brown C.T."/>
            <person name="Hug L.A."/>
            <person name="Sharon I."/>
            <person name="Castelle C.J."/>
            <person name="Probst A.J."/>
            <person name="Thomas B.C."/>
            <person name="Singh A."/>
            <person name="Wilkins M.J."/>
            <person name="Karaoz U."/>
            <person name="Brodie E.L."/>
            <person name="Williams K.H."/>
            <person name="Hubbard S.S."/>
            <person name="Banfield J.F."/>
        </authorList>
    </citation>
    <scope>NUCLEOTIDE SEQUENCE [LARGE SCALE GENOMIC DNA]</scope>
</reference>
<evidence type="ECO:0000313" key="5">
    <source>
        <dbReference type="EMBL" id="OHA24612.1"/>
    </source>
</evidence>
<dbReference type="SUPFAM" id="SSF110710">
    <property type="entry name" value="TTHA0583/YokD-like"/>
    <property type="match status" value="1"/>
</dbReference>